<organism evidence="5 6">
    <name type="scientific">Nonomuraea mangrovi</name>
    <dbReference type="NCBI Taxonomy" id="2316207"/>
    <lineage>
        <taxon>Bacteria</taxon>
        <taxon>Bacillati</taxon>
        <taxon>Actinomycetota</taxon>
        <taxon>Actinomycetes</taxon>
        <taxon>Streptosporangiales</taxon>
        <taxon>Streptosporangiaceae</taxon>
        <taxon>Nonomuraea</taxon>
    </lineage>
</organism>
<proteinExistence type="predicted"/>
<dbReference type="RefSeq" id="WP_379575132.1">
    <property type="nucleotide sequence ID" value="NZ_JBHUFV010000038.1"/>
</dbReference>
<evidence type="ECO:0000313" key="6">
    <source>
        <dbReference type="Proteomes" id="UP001597368"/>
    </source>
</evidence>
<dbReference type="PANTHER" id="PTHR46796:SF15">
    <property type="entry name" value="BLL1074 PROTEIN"/>
    <property type="match status" value="1"/>
</dbReference>
<gene>
    <name evidence="5" type="ORF">ACFSKW_26445</name>
</gene>
<dbReference type="PANTHER" id="PTHR46796">
    <property type="entry name" value="HTH-TYPE TRANSCRIPTIONAL ACTIVATOR RHAS-RELATED"/>
    <property type="match status" value="1"/>
</dbReference>
<comment type="caution">
    <text evidence="5">The sequence shown here is derived from an EMBL/GenBank/DDBJ whole genome shotgun (WGS) entry which is preliminary data.</text>
</comment>
<dbReference type="InterPro" id="IPR018060">
    <property type="entry name" value="HTH_AraC"/>
</dbReference>
<evidence type="ECO:0000313" key="5">
    <source>
        <dbReference type="EMBL" id="MFD1935018.1"/>
    </source>
</evidence>
<feature type="domain" description="HTH araC/xylS-type" evidence="4">
    <location>
        <begin position="167"/>
        <end position="268"/>
    </location>
</feature>
<dbReference type="Pfam" id="PF12833">
    <property type="entry name" value="HTH_18"/>
    <property type="match status" value="1"/>
</dbReference>
<accession>A0ABW4SZF4</accession>
<dbReference type="PROSITE" id="PS01124">
    <property type="entry name" value="HTH_ARAC_FAMILY_2"/>
    <property type="match status" value="1"/>
</dbReference>
<keyword evidence="1" id="KW-0805">Transcription regulation</keyword>
<name>A0ABW4SZF4_9ACTN</name>
<dbReference type="InterPro" id="IPR050204">
    <property type="entry name" value="AraC_XylS_family_regulators"/>
</dbReference>
<keyword evidence="2" id="KW-0238">DNA-binding</keyword>
<dbReference type="SMART" id="SM00342">
    <property type="entry name" value="HTH_ARAC"/>
    <property type="match status" value="1"/>
</dbReference>
<keyword evidence="6" id="KW-1185">Reference proteome</keyword>
<dbReference type="Proteomes" id="UP001597368">
    <property type="component" value="Unassembled WGS sequence"/>
</dbReference>
<dbReference type="Gene3D" id="1.10.10.60">
    <property type="entry name" value="Homeodomain-like"/>
    <property type="match status" value="1"/>
</dbReference>
<protein>
    <submittedName>
        <fullName evidence="5">Helix-turn-helix domain-containing protein</fullName>
    </submittedName>
</protein>
<dbReference type="InterPro" id="IPR009057">
    <property type="entry name" value="Homeodomain-like_sf"/>
</dbReference>
<evidence type="ECO:0000256" key="2">
    <source>
        <dbReference type="ARBA" id="ARBA00023125"/>
    </source>
</evidence>
<evidence type="ECO:0000256" key="1">
    <source>
        <dbReference type="ARBA" id="ARBA00023015"/>
    </source>
</evidence>
<dbReference type="EMBL" id="JBHUFV010000038">
    <property type="protein sequence ID" value="MFD1935018.1"/>
    <property type="molecule type" value="Genomic_DNA"/>
</dbReference>
<dbReference type="SUPFAM" id="SSF46689">
    <property type="entry name" value="Homeodomain-like"/>
    <property type="match status" value="1"/>
</dbReference>
<sequence length="285" mass="30754">MAVPLLPSGTDEVVCLRPGGPLAGRLVDCAGYRERLATTVLRREIPSSVVVVVLAFGDPVEVLRSPMEGSGTTLTSLVAGLHDRPAVTGIGGSQHGVQIWLSPLEAYSIFGVPMHEISNAFLDLEALLGRTGSLLVERLAEAPSWPLRFEALGTALAGLISSGPQADPAVEWAWRRLRATSGVIRIGALAEQLGWSRRHLVRRFHEQIGLPPKTVGRILRFERALALLEDRGRAFSDVASDAGYSDQAHLSREFRALVQCSPGEFAASLRPASPGRRAMSHFFKL</sequence>
<keyword evidence="3" id="KW-0804">Transcription</keyword>
<evidence type="ECO:0000256" key="3">
    <source>
        <dbReference type="ARBA" id="ARBA00023163"/>
    </source>
</evidence>
<evidence type="ECO:0000259" key="4">
    <source>
        <dbReference type="PROSITE" id="PS01124"/>
    </source>
</evidence>
<reference evidence="6" key="1">
    <citation type="journal article" date="2019" name="Int. J. Syst. Evol. Microbiol.">
        <title>The Global Catalogue of Microorganisms (GCM) 10K type strain sequencing project: providing services to taxonomists for standard genome sequencing and annotation.</title>
        <authorList>
            <consortium name="The Broad Institute Genomics Platform"/>
            <consortium name="The Broad Institute Genome Sequencing Center for Infectious Disease"/>
            <person name="Wu L."/>
            <person name="Ma J."/>
        </authorList>
    </citation>
    <scope>NUCLEOTIDE SEQUENCE [LARGE SCALE GENOMIC DNA]</scope>
    <source>
        <strain evidence="6">ICMP 6774ER</strain>
    </source>
</reference>